<evidence type="ECO:0000313" key="3">
    <source>
        <dbReference type="Proteomes" id="UP000011550"/>
    </source>
</evidence>
<keyword evidence="3" id="KW-1185">Reference proteome</keyword>
<feature type="compositionally biased region" description="Acidic residues" evidence="1">
    <location>
        <begin position="267"/>
        <end position="277"/>
    </location>
</feature>
<dbReference type="Proteomes" id="UP000011550">
    <property type="component" value="Unassembled WGS sequence"/>
</dbReference>
<comment type="caution">
    <text evidence="2">The sequence shown here is derived from an EMBL/GenBank/DDBJ whole genome shotgun (WGS) entry which is preliminary data.</text>
</comment>
<evidence type="ECO:0000256" key="1">
    <source>
        <dbReference type="SAM" id="MobiDB-lite"/>
    </source>
</evidence>
<name>M0ILV3_9EURY</name>
<proteinExistence type="predicted"/>
<feature type="region of interest" description="Disordered" evidence="1">
    <location>
        <begin position="236"/>
        <end position="277"/>
    </location>
</feature>
<dbReference type="EMBL" id="AOLN01000007">
    <property type="protein sequence ID" value="ELZ96439.1"/>
    <property type="molecule type" value="Genomic_DNA"/>
</dbReference>
<gene>
    <name evidence="2" type="ORF">C440_04808</name>
</gene>
<organism evidence="2 3">
    <name type="scientific">Haloferax mucosum ATCC BAA-1512</name>
    <dbReference type="NCBI Taxonomy" id="662479"/>
    <lineage>
        <taxon>Archaea</taxon>
        <taxon>Methanobacteriati</taxon>
        <taxon>Methanobacteriota</taxon>
        <taxon>Stenosarchaea group</taxon>
        <taxon>Halobacteria</taxon>
        <taxon>Halobacteriales</taxon>
        <taxon>Haloferacaceae</taxon>
        <taxon>Haloferax</taxon>
    </lineage>
</organism>
<reference evidence="2 3" key="1">
    <citation type="journal article" date="2014" name="PLoS Genet.">
        <title>Phylogenetically driven sequencing of extremely halophilic archaea reveals strategies for static and dynamic osmo-response.</title>
        <authorList>
            <person name="Becker E.A."/>
            <person name="Seitzer P.M."/>
            <person name="Tritt A."/>
            <person name="Larsen D."/>
            <person name="Krusor M."/>
            <person name="Yao A.I."/>
            <person name="Wu D."/>
            <person name="Madern D."/>
            <person name="Eisen J.A."/>
            <person name="Darling A.E."/>
            <person name="Facciotti M.T."/>
        </authorList>
    </citation>
    <scope>NUCLEOTIDE SEQUENCE [LARGE SCALE GENOMIC DNA]</scope>
    <source>
        <strain evidence="2 3">ATCC BAA-1512</strain>
    </source>
</reference>
<feature type="compositionally biased region" description="Polar residues" evidence="1">
    <location>
        <begin position="245"/>
        <end position="262"/>
    </location>
</feature>
<evidence type="ECO:0000313" key="2">
    <source>
        <dbReference type="EMBL" id="ELZ96439.1"/>
    </source>
</evidence>
<sequence>MDDVLIPDEQQRQPPSKDFDFHLDEQTESGTIILIPHLRSPDRKRPDSLVEYIENNVSQVQREILADGREIYLNDELVQVHDPTIRIDNSEEVNLLGEKSENWGDPFVFEFPEVEHKGSEPPKVTVELFKLPIDEIIRRNAEDKLEIGQQKQGFYIVRENREIGSALSLSLFTKHNDLNYFRARIHFPSELDHLFGVQTNKSRFSLDNELRSQLEEALAPQFRQLRDTISSERQSAITRYREKNVGQTQAEKTASNRNSVLPRSSYDPDESEVQEQIDEAERQLEKLSDRDDLTDEQKSQLEDELTQIIDGDQFFKINIEPPRSGNFYDVMWFGKEIRVLINPNHLFYEKFYKHLDNGIDGSDPELDATDVKKYVDLLLMSMAKAEDVSYQNERIKKFYERQRRHWTSFIQEFYEGDDEFIEP</sequence>
<dbReference type="PATRIC" id="fig|662479.7.peg.988"/>
<dbReference type="STRING" id="662479.C440_04808"/>
<dbReference type="AlphaFoldDB" id="M0ILV3"/>
<accession>M0ILV3</accession>
<protein>
    <submittedName>
        <fullName evidence="2">Uncharacterized protein</fullName>
    </submittedName>
</protein>